<keyword evidence="2" id="KW-0812">Transmembrane</keyword>
<accession>A0AAD7X085</accession>
<feature type="compositionally biased region" description="Basic and acidic residues" evidence="1">
    <location>
        <begin position="574"/>
        <end position="585"/>
    </location>
</feature>
<keyword evidence="2" id="KW-1133">Transmembrane helix</keyword>
<feature type="compositionally biased region" description="Polar residues" evidence="1">
    <location>
        <begin position="549"/>
        <end position="566"/>
    </location>
</feature>
<gene>
    <name evidence="3" type="ORF">AAFF_G00382830</name>
</gene>
<dbReference type="Proteomes" id="UP001221898">
    <property type="component" value="Unassembled WGS sequence"/>
</dbReference>
<dbReference type="PANTHER" id="PTHR21590">
    <property type="entry name" value="SEA DOMAIN-CONTAINING PROTEIN"/>
    <property type="match status" value="1"/>
</dbReference>
<dbReference type="Pfam" id="PF12877">
    <property type="entry name" value="KIAA1549"/>
    <property type="match status" value="1"/>
</dbReference>
<dbReference type="PANTHER" id="PTHR21590:SF3">
    <property type="entry name" value="UPF0606 PROTEIN KIAA1549L"/>
    <property type="match status" value="1"/>
</dbReference>
<feature type="region of interest" description="Disordered" evidence="1">
    <location>
        <begin position="603"/>
        <end position="622"/>
    </location>
</feature>
<evidence type="ECO:0000313" key="4">
    <source>
        <dbReference type="Proteomes" id="UP001221898"/>
    </source>
</evidence>
<dbReference type="AlphaFoldDB" id="A0AAD7X085"/>
<feature type="compositionally biased region" description="Polar residues" evidence="1">
    <location>
        <begin position="525"/>
        <end position="535"/>
    </location>
</feature>
<evidence type="ECO:0000256" key="1">
    <source>
        <dbReference type="SAM" id="MobiDB-lite"/>
    </source>
</evidence>
<protein>
    <submittedName>
        <fullName evidence="3">Uncharacterized protein</fullName>
    </submittedName>
</protein>
<feature type="transmembrane region" description="Helical" evidence="2">
    <location>
        <begin position="430"/>
        <end position="457"/>
    </location>
</feature>
<evidence type="ECO:0000313" key="3">
    <source>
        <dbReference type="EMBL" id="KAJ8416261.1"/>
    </source>
</evidence>
<name>A0AAD7X085_9TELE</name>
<reference evidence="3" key="1">
    <citation type="journal article" date="2023" name="Science">
        <title>Genome structures resolve the early diversification of teleost fishes.</title>
        <authorList>
            <person name="Parey E."/>
            <person name="Louis A."/>
            <person name="Montfort J."/>
            <person name="Bouchez O."/>
            <person name="Roques C."/>
            <person name="Iampietro C."/>
            <person name="Lluch J."/>
            <person name="Castinel A."/>
            <person name="Donnadieu C."/>
            <person name="Desvignes T."/>
            <person name="Floi Bucao C."/>
            <person name="Jouanno E."/>
            <person name="Wen M."/>
            <person name="Mejri S."/>
            <person name="Dirks R."/>
            <person name="Jansen H."/>
            <person name="Henkel C."/>
            <person name="Chen W.J."/>
            <person name="Zahm M."/>
            <person name="Cabau C."/>
            <person name="Klopp C."/>
            <person name="Thompson A.W."/>
            <person name="Robinson-Rechavi M."/>
            <person name="Braasch I."/>
            <person name="Lecointre G."/>
            <person name="Bobe J."/>
            <person name="Postlethwait J.H."/>
            <person name="Berthelot C."/>
            <person name="Roest Crollius H."/>
            <person name="Guiguen Y."/>
        </authorList>
    </citation>
    <scope>NUCLEOTIDE SEQUENCE</scope>
    <source>
        <strain evidence="3">NC1722</strain>
    </source>
</reference>
<organism evidence="3 4">
    <name type="scientific">Aldrovandia affinis</name>
    <dbReference type="NCBI Taxonomy" id="143900"/>
    <lineage>
        <taxon>Eukaryota</taxon>
        <taxon>Metazoa</taxon>
        <taxon>Chordata</taxon>
        <taxon>Craniata</taxon>
        <taxon>Vertebrata</taxon>
        <taxon>Euteleostomi</taxon>
        <taxon>Actinopterygii</taxon>
        <taxon>Neopterygii</taxon>
        <taxon>Teleostei</taxon>
        <taxon>Notacanthiformes</taxon>
        <taxon>Halosauridae</taxon>
        <taxon>Aldrovandia</taxon>
    </lineage>
</organism>
<dbReference type="InterPro" id="IPR024606">
    <property type="entry name" value="KIAA1549"/>
</dbReference>
<sequence length="656" mass="71358">MQPASTTQMTVNATTIKVITTDKTTTTTSRTSTSPLTSTSSTSIQSPKIITSTAGLRTTSTTEAPPLECNITEKIWVKTVLSIHLRRNRLDNALKQNLPKGLTQVLKRAFNDSSVHAKVQTLTSSSDVTIGYYVVSGSMVYVPSVVVEALGTYGIDRFMADVRQFVPAVQSLPTAVAPWEPSPAISLQLKTVLRFVAPGDDIKSCSFAQRMEKRLENAFAEAESKILNSHSRLSVHILSSVQSLGSPAVSVTYVVRNGTKPLNGTISSNLLNQLTTELVGYFLFSPPLIIAEPLEYHNLNTSTATRDYWVITVIQDVDNSSLEGTYQSFASLMEQRLAELFIVAHREGTRFRRATTVGRYTVQMVSIRRVSGPKSPAEMTYYVQLNGVPLSGTSAAKILTTVDSQTMALTLGYFVQLQAQPVVKDPPSNLWIIAAVLAPIGVVTVIIIIIIIITALLCRKNKSDFKADAMGNPRAKPVQGFDYAKQHLGQQGGDEEALPVTQETMILPLPIRDATLSQERGMHQDGSTSKNTLSTETRKSRLPSEDGSVISNESGKLNSSRGSSVQKIPPQHKMTKEEARKRTDPYDTSGGSMQLISIKTMAAPPSYSHPTSSDRSQDSAVLNGEVSSELRGMTGTMAWDNIHPIRGPRCSDYGNS</sequence>
<feature type="region of interest" description="Disordered" evidence="1">
    <location>
        <begin position="518"/>
        <end position="592"/>
    </location>
</feature>
<proteinExistence type="predicted"/>
<comment type="caution">
    <text evidence="3">The sequence shown here is derived from an EMBL/GenBank/DDBJ whole genome shotgun (WGS) entry which is preliminary data.</text>
</comment>
<feature type="region of interest" description="Disordered" evidence="1">
    <location>
        <begin position="23"/>
        <end position="44"/>
    </location>
</feature>
<keyword evidence="2" id="KW-0472">Membrane</keyword>
<dbReference type="EMBL" id="JAINUG010000007">
    <property type="protein sequence ID" value="KAJ8416261.1"/>
    <property type="molecule type" value="Genomic_DNA"/>
</dbReference>
<keyword evidence="4" id="KW-1185">Reference proteome</keyword>
<evidence type="ECO:0000256" key="2">
    <source>
        <dbReference type="SAM" id="Phobius"/>
    </source>
</evidence>
<feature type="compositionally biased region" description="Polar residues" evidence="1">
    <location>
        <begin position="608"/>
        <end position="620"/>
    </location>
</feature>